<name>A0AAE1ABE8_9GAST</name>
<sequence>MFYDLKNSKTEKAPLNTIKARKLKFFGHTKRHDLIMKRQDGGQNTTRQASSSVVRQHQGAVRAQLSRMYEIGQSERDVAP</sequence>
<dbReference type="EMBL" id="JAWDGP010002326">
    <property type="protein sequence ID" value="KAK3783911.1"/>
    <property type="molecule type" value="Genomic_DNA"/>
</dbReference>
<evidence type="ECO:0000256" key="1">
    <source>
        <dbReference type="SAM" id="MobiDB-lite"/>
    </source>
</evidence>
<evidence type="ECO:0000313" key="3">
    <source>
        <dbReference type="Proteomes" id="UP001283361"/>
    </source>
</evidence>
<accession>A0AAE1ABE8</accession>
<protein>
    <submittedName>
        <fullName evidence="2">Uncharacterized protein</fullName>
    </submittedName>
</protein>
<dbReference type="AlphaFoldDB" id="A0AAE1ABE8"/>
<feature type="region of interest" description="Disordered" evidence="1">
    <location>
        <begin position="35"/>
        <end position="58"/>
    </location>
</feature>
<gene>
    <name evidence="2" type="ORF">RRG08_031774</name>
</gene>
<evidence type="ECO:0000313" key="2">
    <source>
        <dbReference type="EMBL" id="KAK3783911.1"/>
    </source>
</evidence>
<keyword evidence="3" id="KW-1185">Reference proteome</keyword>
<reference evidence="2" key="1">
    <citation type="journal article" date="2023" name="G3 (Bethesda)">
        <title>A reference genome for the long-term kleptoplast-retaining sea slug Elysia crispata morphotype clarki.</title>
        <authorList>
            <person name="Eastman K.E."/>
            <person name="Pendleton A.L."/>
            <person name="Shaikh M.A."/>
            <person name="Suttiyut T."/>
            <person name="Ogas R."/>
            <person name="Tomko P."/>
            <person name="Gavelis G."/>
            <person name="Widhalm J.R."/>
            <person name="Wisecaver J.H."/>
        </authorList>
    </citation>
    <scope>NUCLEOTIDE SEQUENCE</scope>
    <source>
        <strain evidence="2">ECLA1</strain>
    </source>
</reference>
<feature type="compositionally biased region" description="Polar residues" evidence="1">
    <location>
        <begin position="41"/>
        <end position="55"/>
    </location>
</feature>
<organism evidence="2 3">
    <name type="scientific">Elysia crispata</name>
    <name type="common">lettuce slug</name>
    <dbReference type="NCBI Taxonomy" id="231223"/>
    <lineage>
        <taxon>Eukaryota</taxon>
        <taxon>Metazoa</taxon>
        <taxon>Spiralia</taxon>
        <taxon>Lophotrochozoa</taxon>
        <taxon>Mollusca</taxon>
        <taxon>Gastropoda</taxon>
        <taxon>Heterobranchia</taxon>
        <taxon>Euthyneura</taxon>
        <taxon>Panpulmonata</taxon>
        <taxon>Sacoglossa</taxon>
        <taxon>Placobranchoidea</taxon>
        <taxon>Plakobranchidae</taxon>
        <taxon>Elysia</taxon>
    </lineage>
</organism>
<comment type="caution">
    <text evidence="2">The sequence shown here is derived from an EMBL/GenBank/DDBJ whole genome shotgun (WGS) entry which is preliminary data.</text>
</comment>
<dbReference type="Proteomes" id="UP001283361">
    <property type="component" value="Unassembled WGS sequence"/>
</dbReference>
<proteinExistence type="predicted"/>